<dbReference type="InterPro" id="IPR015500">
    <property type="entry name" value="Peptidase_S8_subtilisin-rel"/>
</dbReference>
<keyword evidence="6 12" id="KW-0732">Signal</keyword>
<dbReference type="InterPro" id="IPR034084">
    <property type="entry name" value="Thermitase-like_dom"/>
</dbReference>
<evidence type="ECO:0000313" key="14">
    <source>
        <dbReference type="EMBL" id="MBH0230719.1"/>
    </source>
</evidence>
<dbReference type="Pfam" id="PF00082">
    <property type="entry name" value="Peptidase_S8"/>
    <property type="match status" value="1"/>
</dbReference>
<protein>
    <submittedName>
        <fullName evidence="14">S8 family serine peptidase</fullName>
    </submittedName>
</protein>
<organism evidence="14 15">
    <name type="scientific">Halobacillus yeomjeoni</name>
    <dbReference type="NCBI Taxonomy" id="311194"/>
    <lineage>
        <taxon>Bacteria</taxon>
        <taxon>Bacillati</taxon>
        <taxon>Bacillota</taxon>
        <taxon>Bacilli</taxon>
        <taxon>Bacillales</taxon>
        <taxon>Bacillaceae</taxon>
        <taxon>Halobacillus</taxon>
    </lineage>
</organism>
<keyword evidence="7 10" id="KW-0378">Hydrolase</keyword>
<feature type="domain" description="SLH" evidence="13">
    <location>
        <begin position="623"/>
        <end position="686"/>
    </location>
</feature>
<evidence type="ECO:0000256" key="5">
    <source>
        <dbReference type="ARBA" id="ARBA00022670"/>
    </source>
</evidence>
<feature type="active site" description="Charge relay system" evidence="10">
    <location>
        <position position="235"/>
    </location>
</feature>
<evidence type="ECO:0000256" key="7">
    <source>
        <dbReference type="ARBA" id="ARBA00022801"/>
    </source>
</evidence>
<evidence type="ECO:0000256" key="12">
    <source>
        <dbReference type="SAM" id="SignalP"/>
    </source>
</evidence>
<evidence type="ECO:0000256" key="2">
    <source>
        <dbReference type="ARBA" id="ARBA00004613"/>
    </source>
</evidence>
<evidence type="ECO:0000256" key="4">
    <source>
        <dbReference type="ARBA" id="ARBA00022525"/>
    </source>
</evidence>
<dbReference type="Proteomes" id="UP000614490">
    <property type="component" value="Unassembled WGS sequence"/>
</dbReference>
<dbReference type="InterPro" id="IPR023827">
    <property type="entry name" value="Peptidase_S8_Asp-AS"/>
</dbReference>
<dbReference type="PROSITE" id="PS00137">
    <property type="entry name" value="SUBTILASE_HIS"/>
    <property type="match status" value="1"/>
</dbReference>
<dbReference type="InterPro" id="IPR000209">
    <property type="entry name" value="Peptidase_S8/S53_dom"/>
</dbReference>
<dbReference type="InterPro" id="IPR023828">
    <property type="entry name" value="Peptidase_S8_Ser-AS"/>
</dbReference>
<dbReference type="InterPro" id="IPR050131">
    <property type="entry name" value="Peptidase_S8_subtilisin-like"/>
</dbReference>
<comment type="similarity">
    <text evidence="3 10 11">Belongs to the peptidase S8 family.</text>
</comment>
<feature type="domain" description="SLH" evidence="13">
    <location>
        <begin position="565"/>
        <end position="622"/>
    </location>
</feature>
<dbReference type="GO" id="GO:0006508">
    <property type="term" value="P:proteolysis"/>
    <property type="evidence" value="ECO:0007669"/>
    <property type="project" value="UniProtKB-KW"/>
</dbReference>
<keyword evidence="8 10" id="KW-0720">Serine protease</keyword>
<dbReference type="InterPro" id="IPR001119">
    <property type="entry name" value="SLH_dom"/>
</dbReference>
<dbReference type="InterPro" id="IPR022398">
    <property type="entry name" value="Peptidase_S8_His-AS"/>
</dbReference>
<proteinExistence type="inferred from homology"/>
<evidence type="ECO:0000256" key="9">
    <source>
        <dbReference type="ARBA" id="ARBA00022837"/>
    </source>
</evidence>
<feature type="active site" description="Charge relay system" evidence="10">
    <location>
        <position position="202"/>
    </location>
</feature>
<sequence length="739" mass="83149">MKRRPFVVLAIVVLLFQLLIPAAAFAKENHYQEHLDSLKDKAEDAPKVIPLEKVDKIFPIKANQLKELNDLRKNYRKDTNYKAQNLNSINMKKVEDRRILVSAKEGFDAATYGVEELPLSKTLSKRGYRLVRVPKDVDYQSTLKQMNQDQSIHNAEPDYIHKISYVPSDGYYSYQWQYRPLNMEKAWDVSRGSTDTVVAVLDTGIYPNHPDLNGKILRGYDFVNEDSNPMDDHGHGTHVAGLIGAHADQTGIIGVNPKTKILPVKVADREGMLTLVDILQGIYYSIDQQVDIINMSFGGYQYSWEIDDALWEAYYNGIVLVAAAGNEGTWEPAFPASYYQVISVAATAQDDFITDFSNYGPFINLTSPGKDLLSTYYLNGYQSWSGTSFSAPIVSGLAALVKGKHKNWTPAEIQWAMEANAKTWNGKEWDTFDGYGIPDGYKMIKSSKVDLTKDVPDELFEGRRIGSGYSTFEKIDLPLDFDVYEFKVDREHPKVHLSVTSPTESMDMVMYVFDETMENGWLIDGNFQGEGEEATLNLSKGIYQLVVMDYYGHWSETPYELRMDDGTQDFPDVVGKWAEPYIEYLVDEGLMIGYPDGTFGFSKPITRAAAATVIGRELGLPQEHGNFKDVPKSHWASGYIGAMEKAGILTGYKDGTFRPDKPMTREEMAAVIVRAYELTGSSNVRFSDVDPDSWSYKYISTLVANGIVSGYPDGTFRPGLDIKRSEFAALMARLLSDKF</sequence>
<dbReference type="AlphaFoldDB" id="A0A931HWA0"/>
<keyword evidence="9" id="KW-0106">Calcium</keyword>
<gene>
    <name evidence="14" type="ORF">H0267_10875</name>
</gene>
<dbReference type="PROSITE" id="PS51892">
    <property type="entry name" value="SUBTILASE"/>
    <property type="match status" value="1"/>
</dbReference>
<comment type="cofactor">
    <cofactor evidence="1">
        <name>Ca(2+)</name>
        <dbReference type="ChEBI" id="CHEBI:29108"/>
    </cofactor>
</comment>
<evidence type="ECO:0000256" key="6">
    <source>
        <dbReference type="ARBA" id="ARBA00022729"/>
    </source>
</evidence>
<dbReference type="GO" id="GO:0004252">
    <property type="term" value="F:serine-type endopeptidase activity"/>
    <property type="evidence" value="ECO:0007669"/>
    <property type="project" value="UniProtKB-UniRule"/>
</dbReference>
<keyword evidence="5 10" id="KW-0645">Protease</keyword>
<comment type="subcellular location">
    <subcellularLocation>
        <location evidence="2">Secreted</location>
    </subcellularLocation>
</comment>
<dbReference type="CDD" id="cd07484">
    <property type="entry name" value="Peptidases_S8_Thermitase_like"/>
    <property type="match status" value="1"/>
</dbReference>
<accession>A0A931HWA0</accession>
<dbReference type="EMBL" id="JADZSC010000002">
    <property type="protein sequence ID" value="MBH0230719.1"/>
    <property type="molecule type" value="Genomic_DNA"/>
</dbReference>
<feature type="chain" id="PRO_5037921417" evidence="12">
    <location>
        <begin position="27"/>
        <end position="739"/>
    </location>
</feature>
<evidence type="ECO:0000256" key="3">
    <source>
        <dbReference type="ARBA" id="ARBA00011073"/>
    </source>
</evidence>
<reference evidence="14 15" key="1">
    <citation type="journal article" date="2005" name="Int. J. Syst. Evol. Microbiol.">
        <title>Halobacillus yeomjeoni sp. nov., isolated from a marine solar saltern in Korea.</title>
        <authorList>
            <person name="Yoon J.H."/>
            <person name="Kang S.J."/>
            <person name="Lee C.H."/>
            <person name="Oh H.W."/>
            <person name="Oh T.K."/>
        </authorList>
    </citation>
    <scope>NUCLEOTIDE SEQUENCE [LARGE SCALE GENOMIC DNA]</scope>
    <source>
        <strain evidence="14 15">KCTC 3957</strain>
    </source>
</reference>
<dbReference type="SUPFAM" id="SSF52743">
    <property type="entry name" value="Subtilisin-like"/>
    <property type="match status" value="1"/>
</dbReference>
<name>A0A931HWA0_9BACI</name>
<comment type="caution">
    <text evidence="14">The sequence shown here is derived from an EMBL/GenBank/DDBJ whole genome shotgun (WGS) entry which is preliminary data.</text>
</comment>
<dbReference type="InterPro" id="IPR036852">
    <property type="entry name" value="Peptidase_S8/S53_dom_sf"/>
</dbReference>
<dbReference type="PROSITE" id="PS00136">
    <property type="entry name" value="SUBTILASE_ASP"/>
    <property type="match status" value="1"/>
</dbReference>
<dbReference type="PANTHER" id="PTHR43806">
    <property type="entry name" value="PEPTIDASE S8"/>
    <property type="match status" value="1"/>
</dbReference>
<dbReference type="Gene3D" id="3.40.50.200">
    <property type="entry name" value="Peptidase S8/S53 domain"/>
    <property type="match status" value="1"/>
</dbReference>
<dbReference type="Gene3D" id="2.60.120.380">
    <property type="match status" value="1"/>
</dbReference>
<dbReference type="Pfam" id="PF00395">
    <property type="entry name" value="SLH"/>
    <property type="match status" value="3"/>
</dbReference>
<evidence type="ECO:0000256" key="1">
    <source>
        <dbReference type="ARBA" id="ARBA00001913"/>
    </source>
</evidence>
<feature type="signal peptide" evidence="12">
    <location>
        <begin position="1"/>
        <end position="26"/>
    </location>
</feature>
<evidence type="ECO:0000256" key="10">
    <source>
        <dbReference type="PROSITE-ProRule" id="PRU01240"/>
    </source>
</evidence>
<evidence type="ECO:0000256" key="8">
    <source>
        <dbReference type="ARBA" id="ARBA00022825"/>
    </source>
</evidence>
<dbReference type="PROSITE" id="PS51272">
    <property type="entry name" value="SLH"/>
    <property type="match status" value="3"/>
</dbReference>
<keyword evidence="4" id="KW-0964">Secreted</keyword>
<feature type="domain" description="SLH" evidence="13">
    <location>
        <begin position="687"/>
        <end position="739"/>
    </location>
</feature>
<dbReference type="PANTHER" id="PTHR43806:SF11">
    <property type="entry name" value="CEREVISIN-RELATED"/>
    <property type="match status" value="1"/>
</dbReference>
<evidence type="ECO:0000259" key="13">
    <source>
        <dbReference type="PROSITE" id="PS51272"/>
    </source>
</evidence>
<dbReference type="RefSeq" id="WP_197317336.1">
    <property type="nucleotide sequence ID" value="NZ_JADZSC010000002.1"/>
</dbReference>
<feature type="active site" description="Charge relay system" evidence="10">
    <location>
        <position position="388"/>
    </location>
</feature>
<dbReference type="PROSITE" id="PS00138">
    <property type="entry name" value="SUBTILASE_SER"/>
    <property type="match status" value="1"/>
</dbReference>
<keyword evidence="15" id="KW-1185">Reference proteome</keyword>
<evidence type="ECO:0000256" key="11">
    <source>
        <dbReference type="RuleBase" id="RU003355"/>
    </source>
</evidence>
<dbReference type="GO" id="GO:0005576">
    <property type="term" value="C:extracellular region"/>
    <property type="evidence" value="ECO:0007669"/>
    <property type="project" value="UniProtKB-SubCell"/>
</dbReference>
<dbReference type="PRINTS" id="PR00723">
    <property type="entry name" value="SUBTILISIN"/>
</dbReference>
<evidence type="ECO:0000313" key="15">
    <source>
        <dbReference type="Proteomes" id="UP000614490"/>
    </source>
</evidence>